<organism evidence="11 12">
    <name type="scientific">Plasmodium falciparum Vietnam Oak-Knoll</name>
    <name type="common">FVO</name>
    <dbReference type="NCBI Taxonomy" id="1036723"/>
    <lineage>
        <taxon>Eukaryota</taxon>
        <taxon>Sar</taxon>
        <taxon>Alveolata</taxon>
        <taxon>Apicomplexa</taxon>
        <taxon>Aconoidasida</taxon>
        <taxon>Haemosporida</taxon>
        <taxon>Plasmodiidae</taxon>
        <taxon>Plasmodium</taxon>
        <taxon>Plasmodium (Laverania)</taxon>
    </lineage>
</organism>
<dbReference type="GO" id="GO:0009986">
    <property type="term" value="C:cell surface"/>
    <property type="evidence" value="ECO:0007669"/>
    <property type="project" value="UniProtKB-SubCell"/>
</dbReference>
<dbReference type="InterPro" id="IPR038160">
    <property type="entry name" value="6_CYS_dom_sf"/>
</dbReference>
<evidence type="ECO:0000256" key="3">
    <source>
        <dbReference type="ARBA" id="ARBA00022475"/>
    </source>
</evidence>
<feature type="chain" id="PRO_5001538687" description="6-Cys domain-containing protein" evidence="9">
    <location>
        <begin position="27"/>
        <end position="439"/>
    </location>
</feature>
<name>A0A024V2K6_PLAFA</name>
<keyword evidence="3" id="KW-1003">Cell membrane</keyword>
<dbReference type="Pfam" id="PF07422">
    <property type="entry name" value="s48_45"/>
    <property type="match status" value="2"/>
</dbReference>
<dbReference type="OrthoDB" id="392220at2759"/>
<dbReference type="Proteomes" id="UP000030690">
    <property type="component" value="Unassembled WGS sequence"/>
</dbReference>
<dbReference type="PROSITE" id="PS51701">
    <property type="entry name" value="6_CYS"/>
    <property type="match status" value="2"/>
</dbReference>
<evidence type="ECO:0000256" key="7">
    <source>
        <dbReference type="ARBA" id="ARBA00023180"/>
    </source>
</evidence>
<evidence type="ECO:0000256" key="5">
    <source>
        <dbReference type="ARBA" id="ARBA00023136"/>
    </source>
</evidence>
<keyword evidence="8" id="KW-1133">Transmembrane helix</keyword>
<accession>A0A024V2K6</accession>
<proteinExistence type="predicted"/>
<feature type="signal peptide" evidence="9">
    <location>
        <begin position="1"/>
        <end position="26"/>
    </location>
</feature>
<evidence type="ECO:0000256" key="2">
    <source>
        <dbReference type="ARBA" id="ARBA00004241"/>
    </source>
</evidence>
<evidence type="ECO:0000256" key="6">
    <source>
        <dbReference type="ARBA" id="ARBA00023157"/>
    </source>
</evidence>
<feature type="domain" description="6-Cys" evidence="10">
    <location>
        <begin position="32"/>
        <end position="182"/>
    </location>
</feature>
<protein>
    <recommendedName>
        <fullName evidence="10">6-Cys domain-containing protein</fullName>
    </recommendedName>
</protein>
<keyword evidence="4 9" id="KW-0732">Signal</keyword>
<evidence type="ECO:0000313" key="11">
    <source>
        <dbReference type="EMBL" id="ETW16684.1"/>
    </source>
</evidence>
<sequence>MCMGRMISIINIILFYFFLWVKKSISEILSSTQYVCDFYFNPLTNVKPTVVGSSKIYEEVGCTINNPTLGDHIVLICPKKNNGDFSNIEIVPTNCFESHLYSAYKNDSSAYHLEKLDIDKKYAINSSFSDFYLKILVIPNEYKSHKTIYCRCDNSKTEKNIPGQDKILKGKLGLVKIILRNQYNNIIELEKTKHIIHNKKDTYKYDIKLKESDILMFYMKEETNVESGNCEEILNIKINILSNNNVVLKMPSIFINNINCMLSSQDQNNEKYYINLKADKTKHIDGCDFTKPKGKGIYKNGFIINDIPNEEERICTVHLWNKKNQTIAGIKCPYKLIPPYCFKHVLYEKEIDSQKTYKTFLLSDVLDTPNIEYYGNNKEGMYMLALPTKPEKTNKIRCICEQGGKKAVMELHIASTSTKYISMFLIFFLIVIFYMYVSI</sequence>
<evidence type="ECO:0000256" key="4">
    <source>
        <dbReference type="ARBA" id="ARBA00022729"/>
    </source>
</evidence>
<reference evidence="11 12" key="1">
    <citation type="submission" date="2013-02" db="EMBL/GenBank/DDBJ databases">
        <title>The Genome Annotation of Plasmodium falciparum Vietnam Oak-Knoll (FVO).</title>
        <authorList>
            <consortium name="The Broad Institute Genome Sequencing Platform"/>
            <consortium name="The Broad Institute Genome Sequencing Center for Infectious Disease"/>
            <person name="Neafsey D."/>
            <person name="Hoffman S."/>
            <person name="Volkman S."/>
            <person name="Rosenthal P."/>
            <person name="Walker B."/>
            <person name="Young S.K."/>
            <person name="Zeng Q."/>
            <person name="Gargeya S."/>
            <person name="Fitzgerald M."/>
            <person name="Haas B."/>
            <person name="Abouelleil A."/>
            <person name="Allen A.W."/>
            <person name="Alvarado L."/>
            <person name="Arachchi H.M."/>
            <person name="Berlin A.M."/>
            <person name="Chapman S.B."/>
            <person name="Gainer-Dewar J."/>
            <person name="Goldberg J."/>
            <person name="Griggs A."/>
            <person name="Gujja S."/>
            <person name="Hansen M."/>
            <person name="Howarth C."/>
            <person name="Imamovic A."/>
            <person name="Ireland A."/>
            <person name="Larimer J."/>
            <person name="McCowan C."/>
            <person name="Murphy C."/>
            <person name="Pearson M."/>
            <person name="Poon T.W."/>
            <person name="Priest M."/>
            <person name="Roberts A."/>
            <person name="Saif S."/>
            <person name="Shea T."/>
            <person name="Sisk P."/>
            <person name="Sykes S."/>
            <person name="Wortman J."/>
            <person name="Nusbaum C."/>
            <person name="Birren B."/>
        </authorList>
    </citation>
    <scope>NUCLEOTIDE SEQUENCE [LARGE SCALE GENOMIC DNA]</scope>
    <source>
        <strain evidence="12">Vietnam Oak-Knoll (FVO)</strain>
    </source>
</reference>
<comment type="subcellular location">
    <subcellularLocation>
        <location evidence="1">Cell membrane</location>
    </subcellularLocation>
    <subcellularLocation>
        <location evidence="2">Cell surface</location>
    </subcellularLocation>
</comment>
<keyword evidence="8" id="KW-0812">Transmembrane</keyword>
<feature type="transmembrane region" description="Helical" evidence="8">
    <location>
        <begin position="420"/>
        <end position="437"/>
    </location>
</feature>
<dbReference type="GO" id="GO:0005886">
    <property type="term" value="C:plasma membrane"/>
    <property type="evidence" value="ECO:0007669"/>
    <property type="project" value="UniProtKB-SubCell"/>
</dbReference>
<evidence type="ECO:0000256" key="1">
    <source>
        <dbReference type="ARBA" id="ARBA00004236"/>
    </source>
</evidence>
<dbReference type="AlphaFoldDB" id="A0A024V2K6"/>
<dbReference type="Gene3D" id="2.60.40.2860">
    <property type="match status" value="2"/>
</dbReference>
<dbReference type="InterPro" id="IPR010884">
    <property type="entry name" value="6_CYS_dom"/>
</dbReference>
<gene>
    <name evidence="11" type="ORF">PFFVO_04346</name>
</gene>
<dbReference type="SMART" id="SM00970">
    <property type="entry name" value="s48_45"/>
    <property type="match status" value="2"/>
</dbReference>
<dbReference type="EMBL" id="KI925140">
    <property type="protein sequence ID" value="ETW16684.1"/>
    <property type="molecule type" value="Genomic_DNA"/>
</dbReference>
<keyword evidence="6" id="KW-1015">Disulfide bond</keyword>
<reference evidence="11 12" key="2">
    <citation type="submission" date="2013-02" db="EMBL/GenBank/DDBJ databases">
        <title>The Genome Sequence of Plasmodium falciparum Vietnam Oak-Knoll (FVO).</title>
        <authorList>
            <consortium name="The Broad Institute Genome Sequencing Platform"/>
            <consortium name="The Broad Institute Genome Sequencing Center for Infectious Disease"/>
            <person name="Neafsey D."/>
            <person name="Cheeseman I."/>
            <person name="Volkman S."/>
            <person name="Adams J."/>
            <person name="Walker B."/>
            <person name="Young S.K."/>
            <person name="Zeng Q."/>
            <person name="Gargeya S."/>
            <person name="Fitzgerald M."/>
            <person name="Haas B."/>
            <person name="Abouelleil A."/>
            <person name="Alvarado L."/>
            <person name="Arachchi H.M."/>
            <person name="Berlin A.M."/>
            <person name="Chapman S.B."/>
            <person name="Dewar J."/>
            <person name="Goldberg J."/>
            <person name="Griggs A."/>
            <person name="Gujja S."/>
            <person name="Hansen M."/>
            <person name="Howarth C."/>
            <person name="Imamovic A."/>
            <person name="Larimer J."/>
            <person name="McCowan C."/>
            <person name="Murphy C."/>
            <person name="Neiman D."/>
            <person name="Pearson M."/>
            <person name="Priest M."/>
            <person name="Roberts A."/>
            <person name="Saif S."/>
            <person name="Shea T."/>
            <person name="Sisk P."/>
            <person name="Sykes S."/>
            <person name="Wortman J."/>
            <person name="Nusbaum C."/>
            <person name="Birren B."/>
        </authorList>
    </citation>
    <scope>NUCLEOTIDE SEQUENCE [LARGE SCALE GENOMIC DNA]</scope>
    <source>
        <strain evidence="12">Vietnam Oak-Knoll (FVO)</strain>
    </source>
</reference>
<evidence type="ECO:0000313" key="12">
    <source>
        <dbReference type="Proteomes" id="UP000030690"/>
    </source>
</evidence>
<evidence type="ECO:0000259" key="10">
    <source>
        <dbReference type="PROSITE" id="PS51701"/>
    </source>
</evidence>
<dbReference type="FunFam" id="2.60.40.2860:FF:000001">
    <property type="entry name" value="6-cysteine protein"/>
    <property type="match status" value="1"/>
</dbReference>
<evidence type="ECO:0000256" key="8">
    <source>
        <dbReference type="SAM" id="Phobius"/>
    </source>
</evidence>
<evidence type="ECO:0000256" key="9">
    <source>
        <dbReference type="SAM" id="SignalP"/>
    </source>
</evidence>
<keyword evidence="7" id="KW-0325">Glycoprotein</keyword>
<keyword evidence="5 8" id="KW-0472">Membrane</keyword>
<feature type="domain" description="6-Cys" evidence="10">
    <location>
        <begin position="283"/>
        <end position="423"/>
    </location>
</feature>